<protein>
    <submittedName>
        <fullName evidence="3">Uncharacterized protein</fullName>
    </submittedName>
</protein>
<reference evidence="3" key="2">
    <citation type="submission" date="2024-04" db="UniProtKB">
        <authorList>
            <consortium name="Ensembl"/>
        </authorList>
    </citation>
    <scope>IDENTIFICATION</scope>
</reference>
<keyword evidence="1" id="KW-1133">Transmembrane helix</keyword>
<evidence type="ECO:0000256" key="2">
    <source>
        <dbReference type="SAM" id="SignalP"/>
    </source>
</evidence>
<keyword evidence="2" id="KW-0732">Signal</keyword>
<organism evidence="3">
    <name type="scientific">Gasterosteus aculeatus</name>
    <name type="common">Three-spined stickleback</name>
    <dbReference type="NCBI Taxonomy" id="69293"/>
    <lineage>
        <taxon>Eukaryota</taxon>
        <taxon>Metazoa</taxon>
        <taxon>Chordata</taxon>
        <taxon>Craniata</taxon>
        <taxon>Vertebrata</taxon>
        <taxon>Euteleostomi</taxon>
        <taxon>Actinopterygii</taxon>
        <taxon>Neopterygii</taxon>
        <taxon>Teleostei</taxon>
        <taxon>Neoteleostei</taxon>
        <taxon>Acanthomorphata</taxon>
        <taxon>Eupercaria</taxon>
        <taxon>Perciformes</taxon>
        <taxon>Cottioidei</taxon>
        <taxon>Gasterosteales</taxon>
        <taxon>Gasterosteidae</taxon>
        <taxon>Gasterosteus</taxon>
    </lineage>
</organism>
<dbReference type="Ensembl" id="ENSGACT00000012485.1">
    <property type="protein sequence ID" value="ENSGACP00000012461.1"/>
    <property type="gene ID" value="ENSGACG00000009451.1"/>
</dbReference>
<keyword evidence="1" id="KW-0812">Transmembrane</keyword>
<evidence type="ECO:0000313" key="3">
    <source>
        <dbReference type="Ensembl" id="ENSGACP00000012461.1"/>
    </source>
</evidence>
<keyword evidence="1" id="KW-0472">Membrane</keyword>
<dbReference type="eggNOG" id="ENOG502T16W">
    <property type="taxonomic scope" value="Eukaryota"/>
</dbReference>
<feature type="chain" id="PRO_5003449198" evidence="2">
    <location>
        <begin position="30"/>
        <end position="142"/>
    </location>
</feature>
<proteinExistence type="predicted"/>
<evidence type="ECO:0000256" key="1">
    <source>
        <dbReference type="SAM" id="Phobius"/>
    </source>
</evidence>
<accession>G3P4D8</accession>
<dbReference type="AlphaFoldDB" id="G3P4D8"/>
<feature type="transmembrane region" description="Helical" evidence="1">
    <location>
        <begin position="108"/>
        <end position="126"/>
    </location>
</feature>
<feature type="signal peptide" evidence="2">
    <location>
        <begin position="1"/>
        <end position="29"/>
    </location>
</feature>
<dbReference type="InParanoid" id="G3P4D8"/>
<name>G3P4D8_GASAC</name>
<dbReference type="Bgee" id="ENSGACG00000009451">
    <property type="expression patterns" value="Expressed in head kidney and 11 other cell types or tissues"/>
</dbReference>
<reference evidence="3" key="1">
    <citation type="submission" date="2006-01" db="EMBL/GenBank/DDBJ databases">
        <authorList>
            <person name="Lindblad-Toh K."/>
            <person name="Mauceli E."/>
            <person name="Grabherr M."/>
            <person name="Chang J.L."/>
            <person name="Lander E.S."/>
        </authorList>
    </citation>
    <scope>NUCLEOTIDE SEQUENCE [LARGE SCALE GENOMIC DNA]</scope>
</reference>
<sequence length="142" mass="15067">ALIRVDDHHLGRLLLLLLLLLGAILDTGGQPELQPLVPVLQDPQLCHRASAHRRQQGGQRGAALAGAGGAVCQSLSCENLQVHGGRARDGRHWGQQGGMGGMGGRGRFRLTFLLLLPLLLLLLIMISSTCAKISPACCSLRT</sequence>